<evidence type="ECO:0000313" key="3">
    <source>
        <dbReference type="Proteomes" id="UP000676967"/>
    </source>
</evidence>
<accession>A0ABM7M6K4</accession>
<organism evidence="2 3">
    <name type="scientific">Actinoplanes ianthinogenes</name>
    <dbReference type="NCBI Taxonomy" id="122358"/>
    <lineage>
        <taxon>Bacteria</taxon>
        <taxon>Bacillati</taxon>
        <taxon>Actinomycetota</taxon>
        <taxon>Actinomycetes</taxon>
        <taxon>Micromonosporales</taxon>
        <taxon>Micromonosporaceae</taxon>
        <taxon>Actinoplanes</taxon>
    </lineage>
</organism>
<dbReference type="InterPro" id="IPR025164">
    <property type="entry name" value="Toastrack_DUF4097"/>
</dbReference>
<name>A0ABM7M6K4_9ACTN</name>
<dbReference type="Proteomes" id="UP000676967">
    <property type="component" value="Chromosome"/>
</dbReference>
<dbReference type="Pfam" id="PF13349">
    <property type="entry name" value="DUF4097"/>
    <property type="match status" value="1"/>
</dbReference>
<reference evidence="2 3" key="1">
    <citation type="submission" date="2020-08" db="EMBL/GenBank/DDBJ databases">
        <title>Whole genome shotgun sequence of Actinoplanes ianthinogenes NBRC 13996.</title>
        <authorList>
            <person name="Komaki H."/>
            <person name="Tamura T."/>
        </authorList>
    </citation>
    <scope>NUCLEOTIDE SEQUENCE [LARGE SCALE GENOMIC DNA]</scope>
    <source>
        <strain evidence="2 3">NBRC 13996</strain>
    </source>
</reference>
<proteinExistence type="predicted"/>
<protein>
    <recommendedName>
        <fullName evidence="1">DUF4097 domain-containing protein</fullName>
    </recommendedName>
</protein>
<evidence type="ECO:0000313" key="2">
    <source>
        <dbReference type="EMBL" id="BCJ47284.1"/>
    </source>
</evidence>
<sequence>MTMPTFETPKPISATVEITVGNVRITASDRTDTVVEVRPSDPADESDVEAARQAQVHYAFPVLRVTGPKRLFDLSRKTRSIEVSIELPSGSGVVAGTQAGDIRGAGRLGGCRFTSAAGDVIVESTGPAYLHTGAGHISAGLVSGEADISTGTGRIELGEVDGPAVVKNSNGNTTIDGVGRDVRVRAANGDIRIDRAGAGVDAKSSNGSIRLGEVVRGAVTVSTASGDLDIGVADGSAAYLEINTSYGYVHNLLQTTTRPQPGVETVEVRGRTSYGDITIRRS</sequence>
<evidence type="ECO:0000259" key="1">
    <source>
        <dbReference type="Pfam" id="PF13349"/>
    </source>
</evidence>
<dbReference type="EMBL" id="AP023356">
    <property type="protein sequence ID" value="BCJ47284.1"/>
    <property type="molecule type" value="Genomic_DNA"/>
</dbReference>
<keyword evidence="3" id="KW-1185">Reference proteome</keyword>
<gene>
    <name evidence="2" type="ORF">Aiant_79410</name>
</gene>
<feature type="domain" description="DUF4097" evidence="1">
    <location>
        <begin position="21"/>
        <end position="254"/>
    </location>
</feature>